<proteinExistence type="predicted"/>
<evidence type="ECO:0000313" key="1">
    <source>
        <dbReference type="EMBL" id="KAF7310335.1"/>
    </source>
</evidence>
<dbReference type="InterPro" id="IPR027417">
    <property type="entry name" value="P-loop_NTPase"/>
</dbReference>
<gene>
    <name evidence="1" type="ORF">MIND_00407600</name>
</gene>
<reference evidence="1" key="1">
    <citation type="submission" date="2020-05" db="EMBL/GenBank/DDBJ databases">
        <title>Mycena genomes resolve the evolution of fungal bioluminescence.</title>
        <authorList>
            <person name="Tsai I.J."/>
        </authorList>
    </citation>
    <scope>NUCLEOTIDE SEQUENCE</scope>
    <source>
        <strain evidence="1">171206Taipei</strain>
    </source>
</reference>
<dbReference type="EMBL" id="JACAZF010000003">
    <property type="protein sequence ID" value="KAF7310335.1"/>
    <property type="molecule type" value="Genomic_DNA"/>
</dbReference>
<dbReference type="SMART" id="SM00173">
    <property type="entry name" value="RAS"/>
    <property type="match status" value="1"/>
</dbReference>
<dbReference type="InterPro" id="IPR001806">
    <property type="entry name" value="Small_GTPase"/>
</dbReference>
<dbReference type="AlphaFoldDB" id="A0A8H6T3S1"/>
<dbReference type="OrthoDB" id="9989112at2759"/>
<dbReference type="Proteomes" id="UP000636479">
    <property type="component" value="Unassembled WGS sequence"/>
</dbReference>
<dbReference type="Gene3D" id="3.40.50.300">
    <property type="entry name" value="P-loop containing nucleotide triphosphate hydrolases"/>
    <property type="match status" value="1"/>
</dbReference>
<evidence type="ECO:0000313" key="2">
    <source>
        <dbReference type="Proteomes" id="UP000636479"/>
    </source>
</evidence>
<dbReference type="InterPro" id="IPR050209">
    <property type="entry name" value="Rab_GTPases_membrane_traffic"/>
</dbReference>
<accession>A0A8H6T3S1</accession>
<dbReference type="PANTHER" id="PTHR47979">
    <property type="entry name" value="DRAB11-RELATED"/>
    <property type="match status" value="1"/>
</dbReference>
<dbReference type="SUPFAM" id="SSF52540">
    <property type="entry name" value="P-loop containing nucleoside triphosphate hydrolases"/>
    <property type="match status" value="1"/>
</dbReference>
<dbReference type="Pfam" id="PF00071">
    <property type="entry name" value="Ras"/>
    <property type="match status" value="1"/>
</dbReference>
<organism evidence="1 2">
    <name type="scientific">Mycena indigotica</name>
    <dbReference type="NCBI Taxonomy" id="2126181"/>
    <lineage>
        <taxon>Eukaryota</taxon>
        <taxon>Fungi</taxon>
        <taxon>Dikarya</taxon>
        <taxon>Basidiomycota</taxon>
        <taxon>Agaricomycotina</taxon>
        <taxon>Agaricomycetes</taxon>
        <taxon>Agaricomycetidae</taxon>
        <taxon>Agaricales</taxon>
        <taxon>Marasmiineae</taxon>
        <taxon>Mycenaceae</taxon>
        <taxon>Mycena</taxon>
    </lineage>
</organism>
<dbReference type="PRINTS" id="PR00449">
    <property type="entry name" value="RASTRNSFRMNG"/>
</dbReference>
<dbReference type="CDD" id="cd00154">
    <property type="entry name" value="Rab"/>
    <property type="match status" value="1"/>
</dbReference>
<dbReference type="GO" id="GO:0005525">
    <property type="term" value="F:GTP binding"/>
    <property type="evidence" value="ECO:0007669"/>
    <property type="project" value="InterPro"/>
</dbReference>
<dbReference type="RefSeq" id="XP_037223785.1">
    <property type="nucleotide sequence ID" value="XM_037360900.1"/>
</dbReference>
<keyword evidence="2" id="KW-1185">Reference proteome</keyword>
<dbReference type="GeneID" id="59343416"/>
<protein>
    <submittedName>
        <fullName evidence="1">Ras-related protein RABA5a</fullName>
    </submittedName>
</protein>
<dbReference type="GO" id="GO:0003924">
    <property type="term" value="F:GTPase activity"/>
    <property type="evidence" value="ECO:0007669"/>
    <property type="project" value="InterPro"/>
</dbReference>
<dbReference type="PROSITE" id="PS51419">
    <property type="entry name" value="RAB"/>
    <property type="match status" value="1"/>
</dbReference>
<comment type="caution">
    <text evidence="1">The sequence shown here is derived from an EMBL/GenBank/DDBJ whole genome shotgun (WGS) entry which is preliminary data.</text>
</comment>
<dbReference type="SMART" id="SM00174">
    <property type="entry name" value="RHO"/>
    <property type="match status" value="1"/>
</dbReference>
<name>A0A8H6T3S1_9AGAR</name>
<dbReference type="SMART" id="SM00175">
    <property type="entry name" value="RAB"/>
    <property type="match status" value="1"/>
</dbReference>
<sequence>MSSQEQTRLNIKILLVGDARTGKESRESLMRRFTENVFDPAHRDVGCTMRPLDIEGKHINAQIFTRPTWLVHPTPAIALIKPSFLSVGRFHVPSLYYYTSSVCIVYDVCQRHTFSQIEDRWLGEISRVQAEYLPPSPIPMRLYLVGNKTDREAEREVSTEEGAALAARCNMVFAETSALDGSGVEDLFMTVFTQICHDVDSTTRSEGWGCHIQ</sequence>